<accession>A0A5E4TQI2</accession>
<name>A0A5E4TQI2_9BURK</name>
<evidence type="ECO:0000259" key="2">
    <source>
        <dbReference type="SMART" id="SM00986"/>
    </source>
</evidence>
<sequence>MTRHIVRTPRATRADGTDGAGMPSGVGDLKRNFPPVVDDRTRVLILGSLPGEVSLAHQQYYAHPQNRFWHLVGEVIDEPLPTLPYAHRLEALRAHRVGLWDVVAEARREGSLDSNIRLHAGSDLAGLIATLPALRAVAFNGGTAARIGQRALARAGLTLPVVLLPSSSPAYTVPYATKREAWLVLREWLGTSPSA</sequence>
<reference evidence="3 4" key="1">
    <citation type="submission" date="2019-08" db="EMBL/GenBank/DDBJ databases">
        <authorList>
            <person name="Peeters C."/>
        </authorList>
    </citation>
    <scope>NUCLEOTIDE SEQUENCE [LARGE SCALE GENOMIC DNA]</scope>
    <source>
        <strain evidence="3 4">LMG 31109</strain>
    </source>
</reference>
<dbReference type="SMART" id="SM00986">
    <property type="entry name" value="UDG"/>
    <property type="match status" value="1"/>
</dbReference>
<feature type="domain" description="Uracil-DNA glycosylase-like" evidence="2">
    <location>
        <begin position="34"/>
        <end position="186"/>
    </location>
</feature>
<organism evidence="3 4">
    <name type="scientific">Pandoraea nosoerga</name>
    <dbReference type="NCBI Taxonomy" id="2508296"/>
    <lineage>
        <taxon>Bacteria</taxon>
        <taxon>Pseudomonadati</taxon>
        <taxon>Pseudomonadota</taxon>
        <taxon>Betaproteobacteria</taxon>
        <taxon>Burkholderiales</taxon>
        <taxon>Burkholderiaceae</taxon>
        <taxon>Pandoraea</taxon>
    </lineage>
</organism>
<dbReference type="Proteomes" id="UP000367825">
    <property type="component" value="Unassembled WGS sequence"/>
</dbReference>
<evidence type="ECO:0000256" key="1">
    <source>
        <dbReference type="SAM" id="MobiDB-lite"/>
    </source>
</evidence>
<feature type="region of interest" description="Disordered" evidence="1">
    <location>
        <begin position="1"/>
        <end position="32"/>
    </location>
</feature>
<dbReference type="NCBIfam" id="TIGR04274">
    <property type="entry name" value="hypoxanDNAglyco"/>
    <property type="match status" value="1"/>
</dbReference>
<dbReference type="EMBL" id="CABPSC010000004">
    <property type="protein sequence ID" value="VVD88874.1"/>
    <property type="molecule type" value="Genomic_DNA"/>
</dbReference>
<dbReference type="Gene3D" id="3.40.470.10">
    <property type="entry name" value="Uracil-DNA glycosylase-like domain"/>
    <property type="match status" value="1"/>
</dbReference>
<proteinExistence type="predicted"/>
<gene>
    <name evidence="3" type="ORF">PNO31109_01500</name>
</gene>
<dbReference type="CDD" id="cd10032">
    <property type="entry name" value="UDG-F6_HDG"/>
    <property type="match status" value="1"/>
</dbReference>
<dbReference type="InterPro" id="IPR036895">
    <property type="entry name" value="Uracil-DNA_glycosylase-like_sf"/>
</dbReference>
<protein>
    <submittedName>
        <fullName evidence="3">DNA glycosylase</fullName>
    </submittedName>
</protein>
<dbReference type="InterPro" id="IPR005122">
    <property type="entry name" value="Uracil-DNA_glycosylase-like"/>
</dbReference>
<dbReference type="SMART" id="SM00987">
    <property type="entry name" value="UreE_C"/>
    <property type="match status" value="1"/>
</dbReference>
<dbReference type="Pfam" id="PF03167">
    <property type="entry name" value="UDG"/>
    <property type="match status" value="1"/>
</dbReference>
<dbReference type="AlphaFoldDB" id="A0A5E4TQI2"/>
<dbReference type="InterPro" id="IPR026353">
    <property type="entry name" value="Hypoxan-DNA_Glyclase"/>
</dbReference>
<evidence type="ECO:0000313" key="4">
    <source>
        <dbReference type="Proteomes" id="UP000367825"/>
    </source>
</evidence>
<dbReference type="SUPFAM" id="SSF52141">
    <property type="entry name" value="Uracil-DNA glycosylase-like"/>
    <property type="match status" value="1"/>
</dbReference>
<evidence type="ECO:0000313" key="3">
    <source>
        <dbReference type="EMBL" id="VVD88874.1"/>
    </source>
</evidence>
<keyword evidence="4" id="KW-1185">Reference proteome</keyword>